<name>A0A8T2SLS9_CERRI</name>
<dbReference type="Proteomes" id="UP000825935">
    <property type="component" value="Chromosome 19"/>
</dbReference>
<dbReference type="OMA" id="FALRINM"/>
<dbReference type="InterPro" id="IPR000477">
    <property type="entry name" value="RT_dom"/>
</dbReference>
<organism evidence="2 3">
    <name type="scientific">Ceratopteris richardii</name>
    <name type="common">Triangle waterfern</name>
    <dbReference type="NCBI Taxonomy" id="49495"/>
    <lineage>
        <taxon>Eukaryota</taxon>
        <taxon>Viridiplantae</taxon>
        <taxon>Streptophyta</taxon>
        <taxon>Embryophyta</taxon>
        <taxon>Tracheophyta</taxon>
        <taxon>Polypodiopsida</taxon>
        <taxon>Polypodiidae</taxon>
        <taxon>Polypodiales</taxon>
        <taxon>Pteridineae</taxon>
        <taxon>Pteridaceae</taxon>
        <taxon>Parkerioideae</taxon>
        <taxon>Ceratopteris</taxon>
    </lineage>
</organism>
<dbReference type="AlphaFoldDB" id="A0A8T2SLS9"/>
<dbReference type="PROSITE" id="PS50878">
    <property type="entry name" value="RT_POL"/>
    <property type="match status" value="1"/>
</dbReference>
<protein>
    <recommendedName>
        <fullName evidence="1">Reverse transcriptase domain-containing protein</fullName>
    </recommendedName>
</protein>
<gene>
    <name evidence="2" type="ORF">KP509_19G078500</name>
</gene>
<dbReference type="EMBL" id="CM035424">
    <property type="protein sequence ID" value="KAH7353106.1"/>
    <property type="molecule type" value="Genomic_DNA"/>
</dbReference>
<evidence type="ECO:0000313" key="3">
    <source>
        <dbReference type="Proteomes" id="UP000825935"/>
    </source>
</evidence>
<dbReference type="PANTHER" id="PTHR33116:SF78">
    <property type="entry name" value="OS12G0587133 PROTEIN"/>
    <property type="match status" value="1"/>
</dbReference>
<sequence>MASSPMFHLLEAKMSSQCIHGISLHGVQQIAVGFADDTFIFARVDNQNIECILDTLAPFSKAFALRINMKKSALINISVRQFQSLKWEGPKIEKGIIFRHLGYPLGIDVSIKDKLACVLCRVKCKMDKWIAPQWPLHTRIKIVQAFMQSYIMYYLLLLDWKKNQLSIFDGMLKNFLWNKKHSRALVLSSWEYVCQPRDKGGLGFLNLYSHLMARRTTFIMRITSSHKPLWTFIF</sequence>
<keyword evidence="3" id="KW-1185">Reference proteome</keyword>
<dbReference type="PANTHER" id="PTHR33116">
    <property type="entry name" value="REVERSE TRANSCRIPTASE ZINC-BINDING DOMAIN-CONTAINING PROTEIN-RELATED-RELATED"/>
    <property type="match status" value="1"/>
</dbReference>
<dbReference type="OrthoDB" id="1938625at2759"/>
<feature type="domain" description="Reverse transcriptase" evidence="1">
    <location>
        <begin position="1"/>
        <end position="92"/>
    </location>
</feature>
<comment type="caution">
    <text evidence="2">The sequence shown here is derived from an EMBL/GenBank/DDBJ whole genome shotgun (WGS) entry which is preliminary data.</text>
</comment>
<evidence type="ECO:0000313" key="2">
    <source>
        <dbReference type="EMBL" id="KAH7353106.1"/>
    </source>
</evidence>
<proteinExistence type="predicted"/>
<accession>A0A8T2SLS9</accession>
<evidence type="ECO:0000259" key="1">
    <source>
        <dbReference type="PROSITE" id="PS50878"/>
    </source>
</evidence>
<reference evidence="2" key="1">
    <citation type="submission" date="2021-08" db="EMBL/GenBank/DDBJ databases">
        <title>WGS assembly of Ceratopteris richardii.</title>
        <authorList>
            <person name="Marchant D.B."/>
            <person name="Chen G."/>
            <person name="Jenkins J."/>
            <person name="Shu S."/>
            <person name="Leebens-Mack J."/>
            <person name="Grimwood J."/>
            <person name="Schmutz J."/>
            <person name="Soltis P."/>
            <person name="Soltis D."/>
            <person name="Chen Z.-H."/>
        </authorList>
    </citation>
    <scope>NUCLEOTIDE SEQUENCE</scope>
    <source>
        <strain evidence="2">Whitten #5841</strain>
        <tissue evidence="2">Leaf</tissue>
    </source>
</reference>